<dbReference type="InterPro" id="IPR011990">
    <property type="entry name" value="TPR-like_helical_dom_sf"/>
</dbReference>
<dbReference type="SMART" id="SM00028">
    <property type="entry name" value="TPR"/>
    <property type="match status" value="5"/>
</dbReference>
<protein>
    <submittedName>
        <fullName evidence="5">Tetratricopeptide repeat protein</fullName>
    </submittedName>
</protein>
<evidence type="ECO:0000313" key="6">
    <source>
        <dbReference type="Proteomes" id="UP000321820"/>
    </source>
</evidence>
<dbReference type="SUPFAM" id="SSF48452">
    <property type="entry name" value="TPR-like"/>
    <property type="match status" value="1"/>
</dbReference>
<dbReference type="InterPro" id="IPR019734">
    <property type="entry name" value="TPR_rpt"/>
</dbReference>
<dbReference type="PANTHER" id="PTHR44227:SF3">
    <property type="entry name" value="PROTEIN O-MANNOSYL-TRANSFERASE TMTC4"/>
    <property type="match status" value="1"/>
</dbReference>
<accession>A0A5B9EKT2</accession>
<sequence length="595" mass="66267">MQFGNVLSRWFEMHPVRTFVLLATALVLLTYGSVLGAPFVYDDLDQVVNNRNLQPWSNFAHRFLGQPVSLSTSYLGYGGSTYRPIFWLTIYVDHSLWGLNATAFHATNLLLHLLNGILLFLLFRKTKIPATVAAAIGLIWLSLPINTEVVAWVSARAYELCTLFTLGCLLASLQYLESKRSSWLLVSFLSILAADFSHELGVVALPLLLLVLWMMRPAVSPRLWLFPAGGILVASLASAGVRAAVGVKSFTTFASLKWSLLAFSQYLHLSLLPVHMSVERSTSLSLQQGHIWSYVGLCFAAAGFAYAAIRRKENPSMLKGLCWYLIVILPFCLVMTYQGIAERFVYLAGIGLVTALVTGIFGIRRPAVKQVLTLCLIGWSLWNIGRTWLRARDWTDPVQLYRTSLEGTPKSALLHFNLGFTLRERGQLQEALQEYRRALEIDSRYPNGYASIGDVYLAMNAYRDAMEAYRTALAQKADDTAVLLNLGSAYQGMGANAEAEAAWQKLLDVDPKSSAAHTDLGVLYLSEQRTNDAMHQFAMAIDLKTTDIVPYYNLGALFQKAGRGDLAMVLYKKVLELKPDDADTLRNMRLLQQGH</sequence>
<dbReference type="KEGG" id="talb:FTW19_25045"/>
<dbReference type="InterPro" id="IPR052346">
    <property type="entry name" value="O-mannosyl-transferase_TMTC"/>
</dbReference>
<evidence type="ECO:0000256" key="1">
    <source>
        <dbReference type="ARBA" id="ARBA00022737"/>
    </source>
</evidence>
<keyword evidence="4" id="KW-0812">Transmembrane</keyword>
<feature type="transmembrane region" description="Helical" evidence="4">
    <location>
        <begin position="321"/>
        <end position="338"/>
    </location>
</feature>
<evidence type="ECO:0000256" key="3">
    <source>
        <dbReference type="PROSITE-ProRule" id="PRU00339"/>
    </source>
</evidence>
<dbReference type="EMBL" id="CP042806">
    <property type="protein sequence ID" value="QEE30981.1"/>
    <property type="molecule type" value="Genomic_DNA"/>
</dbReference>
<feature type="transmembrane region" description="Helical" evidence="4">
    <location>
        <begin position="224"/>
        <end position="245"/>
    </location>
</feature>
<proteinExistence type="predicted"/>
<keyword evidence="1" id="KW-0677">Repeat</keyword>
<feature type="repeat" description="TPR" evidence="3">
    <location>
        <begin position="446"/>
        <end position="479"/>
    </location>
</feature>
<evidence type="ECO:0000313" key="5">
    <source>
        <dbReference type="EMBL" id="QEE30981.1"/>
    </source>
</evidence>
<dbReference type="PROSITE" id="PS50293">
    <property type="entry name" value="TPR_REGION"/>
    <property type="match status" value="1"/>
</dbReference>
<dbReference type="OrthoDB" id="104668at2"/>
<feature type="repeat" description="TPR" evidence="3">
    <location>
        <begin position="412"/>
        <end position="445"/>
    </location>
</feature>
<dbReference type="RefSeq" id="WP_147650275.1">
    <property type="nucleotide sequence ID" value="NZ_CP042806.1"/>
</dbReference>
<reference evidence="5 6" key="1">
    <citation type="submission" date="2019-08" db="EMBL/GenBank/DDBJ databases">
        <title>Complete genome sequence of Terriglobus albidus strain ORNL.</title>
        <authorList>
            <person name="Podar M."/>
        </authorList>
    </citation>
    <scope>NUCLEOTIDE SEQUENCE [LARGE SCALE GENOMIC DNA]</scope>
    <source>
        <strain evidence="5 6">ORNL</strain>
    </source>
</reference>
<feature type="repeat" description="TPR" evidence="3">
    <location>
        <begin position="514"/>
        <end position="547"/>
    </location>
</feature>
<feature type="transmembrane region" description="Helical" evidence="4">
    <location>
        <begin position="291"/>
        <end position="309"/>
    </location>
</feature>
<feature type="transmembrane region" description="Helical" evidence="4">
    <location>
        <begin position="183"/>
        <end position="212"/>
    </location>
</feature>
<dbReference type="Proteomes" id="UP000321820">
    <property type="component" value="Chromosome"/>
</dbReference>
<dbReference type="Pfam" id="PF13414">
    <property type="entry name" value="TPR_11"/>
    <property type="match status" value="1"/>
</dbReference>
<keyword evidence="2 3" id="KW-0802">TPR repeat</keyword>
<keyword evidence="4" id="KW-1133">Transmembrane helix</keyword>
<dbReference type="PROSITE" id="PS50005">
    <property type="entry name" value="TPR"/>
    <property type="match status" value="5"/>
</dbReference>
<evidence type="ECO:0000256" key="4">
    <source>
        <dbReference type="SAM" id="Phobius"/>
    </source>
</evidence>
<feature type="repeat" description="TPR" evidence="3">
    <location>
        <begin position="548"/>
        <end position="581"/>
    </location>
</feature>
<feature type="repeat" description="TPR" evidence="3">
    <location>
        <begin position="480"/>
        <end position="513"/>
    </location>
</feature>
<dbReference type="Pfam" id="PF13432">
    <property type="entry name" value="TPR_16"/>
    <property type="match status" value="1"/>
</dbReference>
<keyword evidence="6" id="KW-1185">Reference proteome</keyword>
<name>A0A5B9EKT2_9BACT</name>
<gene>
    <name evidence="5" type="ORF">FTW19_25045</name>
</gene>
<feature type="transmembrane region" description="Helical" evidence="4">
    <location>
        <begin position="344"/>
        <end position="363"/>
    </location>
</feature>
<keyword evidence="4" id="KW-0472">Membrane</keyword>
<evidence type="ECO:0000256" key="2">
    <source>
        <dbReference type="ARBA" id="ARBA00022803"/>
    </source>
</evidence>
<feature type="transmembrane region" description="Helical" evidence="4">
    <location>
        <begin position="252"/>
        <end position="271"/>
    </location>
</feature>
<feature type="transmembrane region" description="Helical" evidence="4">
    <location>
        <begin position="157"/>
        <end position="176"/>
    </location>
</feature>
<dbReference type="Gene3D" id="1.25.40.10">
    <property type="entry name" value="Tetratricopeptide repeat domain"/>
    <property type="match status" value="2"/>
</dbReference>
<dbReference type="PANTHER" id="PTHR44227">
    <property type="match status" value="1"/>
</dbReference>
<organism evidence="5 6">
    <name type="scientific">Terriglobus albidus</name>
    <dbReference type="NCBI Taxonomy" id="1592106"/>
    <lineage>
        <taxon>Bacteria</taxon>
        <taxon>Pseudomonadati</taxon>
        <taxon>Acidobacteriota</taxon>
        <taxon>Terriglobia</taxon>
        <taxon>Terriglobales</taxon>
        <taxon>Acidobacteriaceae</taxon>
        <taxon>Terriglobus</taxon>
    </lineage>
</organism>
<feature type="transmembrane region" description="Helical" evidence="4">
    <location>
        <begin position="128"/>
        <end position="145"/>
    </location>
</feature>
<dbReference type="AlphaFoldDB" id="A0A5B9EKT2"/>
<feature type="transmembrane region" description="Helical" evidence="4">
    <location>
        <begin position="103"/>
        <end position="123"/>
    </location>
</feature>
<dbReference type="Pfam" id="PF13181">
    <property type="entry name" value="TPR_8"/>
    <property type="match status" value="1"/>
</dbReference>